<dbReference type="EMBL" id="JAYKXP010000005">
    <property type="protein sequence ID" value="KAK7058239.1"/>
    <property type="molecule type" value="Genomic_DNA"/>
</dbReference>
<keyword evidence="3" id="KW-1185">Reference proteome</keyword>
<keyword evidence="1" id="KW-0472">Membrane</keyword>
<reference evidence="2 3" key="1">
    <citation type="submission" date="2024-01" db="EMBL/GenBank/DDBJ databases">
        <title>A draft genome for a cacao thread blight-causing isolate of Paramarasmius palmivorus.</title>
        <authorList>
            <person name="Baruah I.K."/>
            <person name="Bukari Y."/>
            <person name="Amoako-Attah I."/>
            <person name="Meinhardt L.W."/>
            <person name="Bailey B.A."/>
            <person name="Cohen S.P."/>
        </authorList>
    </citation>
    <scope>NUCLEOTIDE SEQUENCE [LARGE SCALE GENOMIC DNA]</scope>
    <source>
        <strain evidence="2 3">GH-12</strain>
    </source>
</reference>
<feature type="transmembrane region" description="Helical" evidence="1">
    <location>
        <begin position="261"/>
        <end position="281"/>
    </location>
</feature>
<feature type="transmembrane region" description="Helical" evidence="1">
    <location>
        <begin position="118"/>
        <end position="137"/>
    </location>
</feature>
<evidence type="ECO:0000313" key="3">
    <source>
        <dbReference type="Proteomes" id="UP001383192"/>
    </source>
</evidence>
<feature type="transmembrane region" description="Helical" evidence="1">
    <location>
        <begin position="190"/>
        <end position="211"/>
    </location>
</feature>
<gene>
    <name evidence="2" type="ORF">VNI00_001870</name>
</gene>
<proteinExistence type="predicted"/>
<comment type="caution">
    <text evidence="2">The sequence shown here is derived from an EMBL/GenBank/DDBJ whole genome shotgun (WGS) entry which is preliminary data.</text>
</comment>
<evidence type="ECO:0000313" key="2">
    <source>
        <dbReference type="EMBL" id="KAK7058239.1"/>
    </source>
</evidence>
<organism evidence="2 3">
    <name type="scientific">Paramarasmius palmivorus</name>
    <dbReference type="NCBI Taxonomy" id="297713"/>
    <lineage>
        <taxon>Eukaryota</taxon>
        <taxon>Fungi</taxon>
        <taxon>Dikarya</taxon>
        <taxon>Basidiomycota</taxon>
        <taxon>Agaricomycotina</taxon>
        <taxon>Agaricomycetes</taxon>
        <taxon>Agaricomycetidae</taxon>
        <taxon>Agaricales</taxon>
        <taxon>Marasmiineae</taxon>
        <taxon>Marasmiaceae</taxon>
        <taxon>Paramarasmius</taxon>
    </lineage>
</organism>
<accession>A0AAW0E382</accession>
<sequence length="345" mass="38221">MADSTTAMDNTGNSYAPDLPAEVIFLEQSDFAGIQLSQICYGFTIVLFFKCMGCLLWPKHGRERNYPLAAYTFILFGLGTIFTAMNVRLMQLSFINNREFPGGPEAYSSSMFNTWRGLVPNAMFIVANWMADGLLLFRCKVIWQGHQWILALPILLYLADISVAIIYLYQISRPNATLFTKSAVDFGLPYFSLTTTLNILLTLLISIRLLVHHRRMVRAQTNQSWKGLSYIPIISMLVESSAIYAIFSILFIGLYAAGSGAAYIFLPVLSQTQIIAPLLIISRVATRKAWSTVDSRSANAIKRPWSASGPASGGTTTKVDIYPLEPSNQSGDLVHATSLNKDAEV</sequence>
<keyword evidence="1" id="KW-1133">Transmembrane helix</keyword>
<keyword evidence="1" id="KW-0812">Transmembrane</keyword>
<name>A0AAW0E382_9AGAR</name>
<protein>
    <recommendedName>
        <fullName evidence="4">Taste receptor type 2</fullName>
    </recommendedName>
</protein>
<evidence type="ECO:0000256" key="1">
    <source>
        <dbReference type="SAM" id="Phobius"/>
    </source>
</evidence>
<feature type="transmembrane region" description="Helical" evidence="1">
    <location>
        <begin position="36"/>
        <end position="56"/>
    </location>
</feature>
<dbReference type="Proteomes" id="UP001383192">
    <property type="component" value="Unassembled WGS sequence"/>
</dbReference>
<evidence type="ECO:0008006" key="4">
    <source>
        <dbReference type="Google" id="ProtNLM"/>
    </source>
</evidence>
<feature type="transmembrane region" description="Helical" evidence="1">
    <location>
        <begin position="68"/>
        <end position="87"/>
    </location>
</feature>
<dbReference type="AlphaFoldDB" id="A0AAW0E382"/>
<feature type="transmembrane region" description="Helical" evidence="1">
    <location>
        <begin position="231"/>
        <end position="255"/>
    </location>
</feature>
<feature type="transmembrane region" description="Helical" evidence="1">
    <location>
        <begin position="149"/>
        <end position="170"/>
    </location>
</feature>